<dbReference type="AlphaFoldDB" id="A0A3S9WEU7"/>
<evidence type="ECO:0000313" key="3">
    <source>
        <dbReference type="EMBL" id="AZS38574.1"/>
    </source>
</evidence>
<keyword evidence="2" id="KW-0812">Transmembrane</keyword>
<sequence>MGGADRTGSPSQEVPDAPRARRSSVRRDLIALGVVGVLLIAAIAVGAAALYREFYSPGAFVQRYLGLLADGHAADALALPGVTVDSETLEAAGMPASASEALLRPAALAALTDLEVVAEEAVDGITRVTVSYRAGGHSGTSSFAVEQNGWIGVVPSWRFATSPLALVDLTVRGAMSFQVNGFSIDKRQISPDGADADPLAAVPLLVFSPGVYSITVDTPIAASPGVAVLSDAPMTTVPVEIQADPTEAFVSVVQERVDEFLTTCATQQVLQPSACPFGYPVQDRIVSPPTWSIAQQPVVAIVPDGAGWRIPSTEAVAHIEVDIRSLFDGSVREVADDVPFTVTGTIAVLPDGTASIAVGGQLR</sequence>
<evidence type="ECO:0000256" key="1">
    <source>
        <dbReference type="SAM" id="MobiDB-lite"/>
    </source>
</evidence>
<dbReference type="KEGG" id="mlv:CVS47_03233"/>
<proteinExistence type="predicted"/>
<reference evidence="3 4" key="1">
    <citation type="submission" date="2018-08" db="EMBL/GenBank/DDBJ databases">
        <title>Microbacterium lemovicicum sp. nov., a bacterium isolated from a natural uranium-rich soil.</title>
        <authorList>
            <person name="ORTET P."/>
        </authorList>
    </citation>
    <scope>NUCLEOTIDE SEQUENCE [LARGE SCALE GENOMIC DNA]</scope>
    <source>
        <strain evidence="3 4">Viu22</strain>
    </source>
</reference>
<evidence type="ECO:0000313" key="4">
    <source>
        <dbReference type="Proteomes" id="UP000276888"/>
    </source>
</evidence>
<protein>
    <submittedName>
        <fullName evidence="3">Uncharacterized protein</fullName>
    </submittedName>
</protein>
<feature type="transmembrane region" description="Helical" evidence="2">
    <location>
        <begin position="29"/>
        <end position="51"/>
    </location>
</feature>
<keyword evidence="2" id="KW-1133">Transmembrane helix</keyword>
<feature type="region of interest" description="Disordered" evidence="1">
    <location>
        <begin position="1"/>
        <end position="20"/>
    </location>
</feature>
<dbReference type="EMBL" id="CP031423">
    <property type="protein sequence ID" value="AZS38574.1"/>
    <property type="molecule type" value="Genomic_DNA"/>
</dbReference>
<keyword evidence="2" id="KW-0472">Membrane</keyword>
<organism evidence="3 4">
    <name type="scientific">Microbacterium lemovicicum</name>
    <dbReference type="NCBI Taxonomy" id="1072463"/>
    <lineage>
        <taxon>Bacteria</taxon>
        <taxon>Bacillati</taxon>
        <taxon>Actinomycetota</taxon>
        <taxon>Actinomycetes</taxon>
        <taxon>Micrococcales</taxon>
        <taxon>Microbacteriaceae</taxon>
        <taxon>Microbacterium</taxon>
    </lineage>
</organism>
<accession>A0A3S9WEU7</accession>
<dbReference type="Proteomes" id="UP000276888">
    <property type="component" value="Chromosome"/>
</dbReference>
<name>A0A3S9WEU7_9MICO</name>
<gene>
    <name evidence="3" type="ORF">CVS47_03233</name>
</gene>
<keyword evidence="4" id="KW-1185">Reference proteome</keyword>
<evidence type="ECO:0000256" key="2">
    <source>
        <dbReference type="SAM" id="Phobius"/>
    </source>
</evidence>